<dbReference type="Proteomes" id="UP000321548">
    <property type="component" value="Unassembled WGS sequence"/>
</dbReference>
<dbReference type="EMBL" id="VDUY01000002">
    <property type="protein sequence ID" value="TXL66882.1"/>
    <property type="molecule type" value="Genomic_DNA"/>
</dbReference>
<dbReference type="OrthoDB" id="9777694at2"/>
<dbReference type="AlphaFoldDB" id="A0A5C8P0J0"/>
<sequence>MSERSDDAVERETLYAEVWTDPMTVVAERYGLSDVGLAKLCKRYAIPVPSRGYWAKVKAGRIMGRPPLPALPPSVPATTTLTPLSTEQRKKRTVARNTVKRVKASYPKIEVPADLVAPHPLVREASKRLKHRDGWDSPPGLRSAPKEVLHLEVSRESLDRALRLVDTLIKALEVSDVTVHVDSQAGETVLKSAGAEVPLTITEKVTWTEHVPTRTELRARRRYGNSYLTGEVVPYPHIPRVDPNPTGRLTITVGYKYGGRNWNDTERKPLEDRMGEVVAGVIAFVELKRAEEAERARREEARRMRPGNPS</sequence>
<evidence type="ECO:0000313" key="2">
    <source>
        <dbReference type="Proteomes" id="UP000321548"/>
    </source>
</evidence>
<comment type="caution">
    <text evidence="1">The sequence shown here is derived from an EMBL/GenBank/DDBJ whole genome shotgun (WGS) entry which is preliminary data.</text>
</comment>
<keyword evidence="2" id="KW-1185">Reference proteome</keyword>
<proteinExistence type="predicted"/>
<accession>A0A5C8P0J0</accession>
<dbReference type="RefSeq" id="WP_147703131.1">
    <property type="nucleotide sequence ID" value="NZ_VDUY01000002.1"/>
</dbReference>
<protein>
    <submittedName>
        <fullName evidence="1">Uncharacterized protein</fullName>
    </submittedName>
</protein>
<evidence type="ECO:0000313" key="1">
    <source>
        <dbReference type="EMBL" id="TXL66882.1"/>
    </source>
</evidence>
<name>A0A5C8P0J0_9BURK</name>
<gene>
    <name evidence="1" type="ORF">FHP08_04440</name>
</gene>
<organism evidence="1 2">
    <name type="scientific">Zeimonas arvi</name>
    <dbReference type="NCBI Taxonomy" id="2498847"/>
    <lineage>
        <taxon>Bacteria</taxon>
        <taxon>Pseudomonadati</taxon>
        <taxon>Pseudomonadota</taxon>
        <taxon>Betaproteobacteria</taxon>
        <taxon>Burkholderiales</taxon>
        <taxon>Burkholderiaceae</taxon>
        <taxon>Zeimonas</taxon>
    </lineage>
</organism>
<reference evidence="1 2" key="1">
    <citation type="submission" date="2019-06" db="EMBL/GenBank/DDBJ databases">
        <title>Quisquiliibacterium sp. nov., isolated from a maize field.</title>
        <authorList>
            <person name="Lin S.-Y."/>
            <person name="Tsai C.-F."/>
            <person name="Young C.-C."/>
        </authorList>
    </citation>
    <scope>NUCLEOTIDE SEQUENCE [LARGE SCALE GENOMIC DNA]</scope>
    <source>
        <strain evidence="1 2">CC-CFT501</strain>
    </source>
</reference>